<keyword evidence="2" id="KW-1185">Reference proteome</keyword>
<protein>
    <submittedName>
        <fullName evidence="1">Uncharacterized protein</fullName>
    </submittedName>
</protein>
<evidence type="ECO:0000313" key="1">
    <source>
        <dbReference type="EMBL" id="WUO50600.1"/>
    </source>
</evidence>
<name>A0ABZ1RWU4_9ACTN</name>
<evidence type="ECO:0000313" key="2">
    <source>
        <dbReference type="Proteomes" id="UP001432075"/>
    </source>
</evidence>
<dbReference type="RefSeq" id="WP_328777359.1">
    <property type="nucleotide sequence ID" value="NZ_CP108057.1"/>
</dbReference>
<accession>A0ABZ1RWU4</accession>
<proteinExistence type="predicted"/>
<sequence length="118" mass="12638">MVVSFPGQVIVWPLGVAVTVNWSSSGAPCSRQRLTWSSMASQMRLEPPCRTVQAPPASARAAYEPASTSISPAEAAASHPRVTRMLAGFGQRLTDTAPHSPQTTVWRDYTARVTASAR</sequence>
<gene>
    <name evidence="1" type="ORF">OHU17_34800</name>
</gene>
<reference evidence="1" key="1">
    <citation type="submission" date="2022-10" db="EMBL/GenBank/DDBJ databases">
        <title>The complete genomes of actinobacterial strains from the NBC collection.</title>
        <authorList>
            <person name="Joergensen T.S."/>
            <person name="Alvarez Arevalo M."/>
            <person name="Sterndorff E.B."/>
            <person name="Faurdal D."/>
            <person name="Vuksanovic O."/>
            <person name="Mourched A.-S."/>
            <person name="Charusanti P."/>
            <person name="Shaw S."/>
            <person name="Blin K."/>
            <person name="Weber T."/>
        </authorList>
    </citation>
    <scope>NUCLEOTIDE SEQUENCE</scope>
    <source>
        <strain evidence="1">NBC_00283</strain>
    </source>
</reference>
<dbReference type="Proteomes" id="UP001432075">
    <property type="component" value="Chromosome"/>
</dbReference>
<organism evidence="1 2">
    <name type="scientific">Streptomyces goshikiensis</name>
    <dbReference type="NCBI Taxonomy" id="1942"/>
    <lineage>
        <taxon>Bacteria</taxon>
        <taxon>Bacillati</taxon>
        <taxon>Actinomycetota</taxon>
        <taxon>Actinomycetes</taxon>
        <taxon>Kitasatosporales</taxon>
        <taxon>Streptomycetaceae</taxon>
        <taxon>Streptomyces</taxon>
    </lineage>
</organism>
<dbReference type="EMBL" id="CP108057">
    <property type="protein sequence ID" value="WUO50600.1"/>
    <property type="molecule type" value="Genomic_DNA"/>
</dbReference>